<dbReference type="PANTHER" id="PTHR43265">
    <property type="entry name" value="ESTERASE ESTD"/>
    <property type="match status" value="1"/>
</dbReference>
<dbReference type="Gene3D" id="3.40.50.1820">
    <property type="entry name" value="alpha/beta hydrolase"/>
    <property type="match status" value="1"/>
</dbReference>
<proteinExistence type="predicted"/>
<keyword evidence="3" id="KW-0808">Transferase</keyword>
<evidence type="ECO:0000313" key="3">
    <source>
        <dbReference type="EMBL" id="MFC5549920.1"/>
    </source>
</evidence>
<dbReference type="InterPro" id="IPR022742">
    <property type="entry name" value="Hydrolase_4"/>
</dbReference>
<gene>
    <name evidence="3" type="ORF">ACFPO9_15495</name>
</gene>
<evidence type="ECO:0000259" key="2">
    <source>
        <dbReference type="Pfam" id="PF12146"/>
    </source>
</evidence>
<dbReference type="GO" id="GO:0016740">
    <property type="term" value="F:transferase activity"/>
    <property type="evidence" value="ECO:0007669"/>
    <property type="project" value="UniProtKB-KW"/>
</dbReference>
<dbReference type="Proteomes" id="UP001596086">
    <property type="component" value="Unassembled WGS sequence"/>
</dbReference>
<name>A0ABW0S1W1_9BURK</name>
<comment type="caution">
    <text evidence="3">The sequence shown here is derived from an EMBL/GenBank/DDBJ whole genome shotgun (WGS) entry which is preliminary data.</text>
</comment>
<organism evidence="3 4">
    <name type="scientific">Massilia aerilata</name>
    <dbReference type="NCBI Taxonomy" id="453817"/>
    <lineage>
        <taxon>Bacteria</taxon>
        <taxon>Pseudomonadati</taxon>
        <taxon>Pseudomonadota</taxon>
        <taxon>Betaproteobacteria</taxon>
        <taxon>Burkholderiales</taxon>
        <taxon>Oxalobacteraceae</taxon>
        <taxon>Telluria group</taxon>
        <taxon>Massilia</taxon>
    </lineage>
</organism>
<dbReference type="GO" id="GO:0016787">
    <property type="term" value="F:hydrolase activity"/>
    <property type="evidence" value="ECO:0007669"/>
    <property type="project" value="UniProtKB-KW"/>
</dbReference>
<dbReference type="Pfam" id="PF12146">
    <property type="entry name" value="Hydrolase_4"/>
    <property type="match status" value="1"/>
</dbReference>
<dbReference type="EMBL" id="JBHSMZ010000010">
    <property type="protein sequence ID" value="MFC5549920.1"/>
    <property type="molecule type" value="Genomic_DNA"/>
</dbReference>
<sequence length="321" mass="33233">MRFMQCWAMLVLAAAAAAQAVAAPAGEQAMTLETASGAVHGSLRLPAGKGKAPVVLIVAGSGPTDRDGNNAMLPGHNDGLKMLADALAQAGFASLRYDKRGIGASKAAMLDEVQLRFDTYVDDAAAWIAKLKADPRFTSVTVIGHSEGALIGMLAAERAGAAAYVSLAGVAESPGAVLRKQLAGKLPPPLAADNERILASLEQGKPVAEVPPALMAFYRPSVQPYMISWMQYVPAARIAALRMPVLIVQGTTDIQVGVEQAQALKAARPDAQLAIIPGMNHVLKAVAADVPNPVASYGDPALPLHPQLAPVIVGFLKAAHP</sequence>
<accession>A0ABW0S1W1</accession>
<dbReference type="SUPFAM" id="SSF53474">
    <property type="entry name" value="alpha/beta-Hydrolases"/>
    <property type="match status" value="1"/>
</dbReference>
<evidence type="ECO:0000256" key="1">
    <source>
        <dbReference type="SAM" id="SignalP"/>
    </source>
</evidence>
<reference evidence="4" key="1">
    <citation type="journal article" date="2019" name="Int. J. Syst. Evol. Microbiol.">
        <title>The Global Catalogue of Microorganisms (GCM) 10K type strain sequencing project: providing services to taxonomists for standard genome sequencing and annotation.</title>
        <authorList>
            <consortium name="The Broad Institute Genomics Platform"/>
            <consortium name="The Broad Institute Genome Sequencing Center for Infectious Disease"/>
            <person name="Wu L."/>
            <person name="Ma J."/>
        </authorList>
    </citation>
    <scope>NUCLEOTIDE SEQUENCE [LARGE SCALE GENOMIC DNA]</scope>
    <source>
        <strain evidence="4">CGMCC 4.5798</strain>
    </source>
</reference>
<dbReference type="InterPro" id="IPR053145">
    <property type="entry name" value="AB_hydrolase_Est10"/>
</dbReference>
<keyword evidence="1" id="KW-0732">Signal</keyword>
<feature type="chain" id="PRO_5046635449" evidence="1">
    <location>
        <begin position="23"/>
        <end position="321"/>
    </location>
</feature>
<feature type="signal peptide" evidence="1">
    <location>
        <begin position="1"/>
        <end position="22"/>
    </location>
</feature>
<dbReference type="RefSeq" id="WP_379772013.1">
    <property type="nucleotide sequence ID" value="NZ_JBHSMZ010000010.1"/>
</dbReference>
<protein>
    <submittedName>
        <fullName evidence="3">Alpha/beta hydrolase</fullName>
    </submittedName>
</protein>
<feature type="domain" description="Serine aminopeptidase S33" evidence="2">
    <location>
        <begin position="80"/>
        <end position="282"/>
    </location>
</feature>
<dbReference type="InterPro" id="IPR029058">
    <property type="entry name" value="AB_hydrolase_fold"/>
</dbReference>
<dbReference type="PANTHER" id="PTHR43265:SF1">
    <property type="entry name" value="ESTERASE ESTD"/>
    <property type="match status" value="1"/>
</dbReference>
<keyword evidence="3" id="KW-0378">Hydrolase</keyword>
<keyword evidence="4" id="KW-1185">Reference proteome</keyword>
<evidence type="ECO:0000313" key="4">
    <source>
        <dbReference type="Proteomes" id="UP001596086"/>
    </source>
</evidence>